<reference evidence="1" key="2">
    <citation type="submission" date="2020-11" db="EMBL/GenBank/DDBJ databases">
        <authorList>
            <person name="McCartney M.A."/>
            <person name="Auch B."/>
            <person name="Kono T."/>
            <person name="Mallez S."/>
            <person name="Becker A."/>
            <person name="Gohl D.M."/>
            <person name="Silverstein K.A.T."/>
            <person name="Koren S."/>
            <person name="Bechman K.B."/>
            <person name="Herman A."/>
            <person name="Abrahante J.E."/>
            <person name="Garbe J."/>
        </authorList>
    </citation>
    <scope>NUCLEOTIDE SEQUENCE</scope>
    <source>
        <strain evidence="1">Duluth1</strain>
        <tissue evidence="1">Whole animal</tissue>
    </source>
</reference>
<comment type="caution">
    <text evidence="1">The sequence shown here is derived from an EMBL/GenBank/DDBJ whole genome shotgun (WGS) entry which is preliminary data.</text>
</comment>
<keyword evidence="2" id="KW-1185">Reference proteome</keyword>
<dbReference type="AlphaFoldDB" id="A0A9D4EVT5"/>
<organism evidence="1 2">
    <name type="scientific">Dreissena polymorpha</name>
    <name type="common">Zebra mussel</name>
    <name type="synonym">Mytilus polymorpha</name>
    <dbReference type="NCBI Taxonomy" id="45954"/>
    <lineage>
        <taxon>Eukaryota</taxon>
        <taxon>Metazoa</taxon>
        <taxon>Spiralia</taxon>
        <taxon>Lophotrochozoa</taxon>
        <taxon>Mollusca</taxon>
        <taxon>Bivalvia</taxon>
        <taxon>Autobranchia</taxon>
        <taxon>Heteroconchia</taxon>
        <taxon>Euheterodonta</taxon>
        <taxon>Imparidentia</taxon>
        <taxon>Neoheterodontei</taxon>
        <taxon>Myida</taxon>
        <taxon>Dreissenoidea</taxon>
        <taxon>Dreissenidae</taxon>
        <taxon>Dreissena</taxon>
    </lineage>
</organism>
<dbReference type="EMBL" id="JAIWYP010000008">
    <property type="protein sequence ID" value="KAH3787570.1"/>
    <property type="molecule type" value="Genomic_DNA"/>
</dbReference>
<dbReference type="Proteomes" id="UP000828390">
    <property type="component" value="Unassembled WGS sequence"/>
</dbReference>
<gene>
    <name evidence="1" type="ORF">DPMN_165696</name>
</gene>
<name>A0A9D4EVT5_DREPO</name>
<accession>A0A9D4EVT5</accession>
<protein>
    <submittedName>
        <fullName evidence="1">Uncharacterized protein</fullName>
    </submittedName>
</protein>
<evidence type="ECO:0000313" key="1">
    <source>
        <dbReference type="EMBL" id="KAH3787570.1"/>
    </source>
</evidence>
<sequence length="62" mass="7253">MLKQLNNICRAVYMNSCSVTIWYPASIQPPFQLLNKLHKLCPITLWYPAFIQPPFWLKAITS</sequence>
<reference evidence="1" key="1">
    <citation type="journal article" date="2019" name="bioRxiv">
        <title>The Genome of the Zebra Mussel, Dreissena polymorpha: A Resource for Invasive Species Research.</title>
        <authorList>
            <person name="McCartney M.A."/>
            <person name="Auch B."/>
            <person name="Kono T."/>
            <person name="Mallez S."/>
            <person name="Zhang Y."/>
            <person name="Obille A."/>
            <person name="Becker A."/>
            <person name="Abrahante J.E."/>
            <person name="Garbe J."/>
            <person name="Badalamenti J.P."/>
            <person name="Herman A."/>
            <person name="Mangelson H."/>
            <person name="Liachko I."/>
            <person name="Sullivan S."/>
            <person name="Sone E.D."/>
            <person name="Koren S."/>
            <person name="Silverstein K.A.T."/>
            <person name="Beckman K.B."/>
            <person name="Gohl D.M."/>
        </authorList>
    </citation>
    <scope>NUCLEOTIDE SEQUENCE</scope>
    <source>
        <strain evidence="1">Duluth1</strain>
        <tissue evidence="1">Whole animal</tissue>
    </source>
</reference>
<proteinExistence type="predicted"/>
<evidence type="ECO:0000313" key="2">
    <source>
        <dbReference type="Proteomes" id="UP000828390"/>
    </source>
</evidence>